<protein>
    <submittedName>
        <fullName evidence="12">Putative ABC transporter ATP-binding protein</fullName>
    </submittedName>
</protein>
<evidence type="ECO:0000313" key="12">
    <source>
        <dbReference type="EMBL" id="QJC27272.1"/>
    </source>
</evidence>
<dbReference type="Gene3D" id="3.40.50.300">
    <property type="entry name" value="P-loop containing nucleotide triphosphate hydrolases"/>
    <property type="match status" value="1"/>
</dbReference>
<dbReference type="Pfam" id="PF00005">
    <property type="entry name" value="ABC_tran"/>
    <property type="match status" value="1"/>
</dbReference>
<dbReference type="EMBL" id="CP046391">
    <property type="protein sequence ID" value="QJC27272.1"/>
    <property type="molecule type" value="Genomic_DNA"/>
</dbReference>
<dbReference type="PROSITE" id="PS50893">
    <property type="entry name" value="ABC_TRANSPORTER_2"/>
    <property type="match status" value="1"/>
</dbReference>
<proteinExistence type="inferred from homology"/>
<organism evidence="12 13">
    <name type="scientific">Anaplasma platys</name>
    <dbReference type="NCBI Taxonomy" id="949"/>
    <lineage>
        <taxon>Bacteria</taxon>
        <taxon>Pseudomonadati</taxon>
        <taxon>Pseudomonadota</taxon>
        <taxon>Alphaproteobacteria</taxon>
        <taxon>Rickettsiales</taxon>
        <taxon>Anaplasmataceae</taxon>
        <taxon>Anaplasma</taxon>
    </lineage>
</organism>
<dbReference type="PANTHER" id="PTHR43394">
    <property type="entry name" value="ATP-DEPENDENT PERMEASE MDL1, MITOCHONDRIAL"/>
    <property type="match status" value="1"/>
</dbReference>
<dbReference type="GO" id="GO:0090374">
    <property type="term" value="P:oligopeptide export from mitochondrion"/>
    <property type="evidence" value="ECO:0007669"/>
    <property type="project" value="TreeGrafter"/>
</dbReference>
<dbReference type="GO" id="GO:0005524">
    <property type="term" value="F:ATP binding"/>
    <property type="evidence" value="ECO:0007669"/>
    <property type="project" value="UniProtKB-KW"/>
</dbReference>
<dbReference type="GO" id="GO:0016887">
    <property type="term" value="F:ATP hydrolysis activity"/>
    <property type="evidence" value="ECO:0007669"/>
    <property type="project" value="InterPro"/>
</dbReference>
<keyword evidence="4" id="KW-0547">Nucleotide-binding</keyword>
<dbReference type="Pfam" id="PF00664">
    <property type="entry name" value="ABC_membrane"/>
    <property type="match status" value="1"/>
</dbReference>
<dbReference type="AlphaFoldDB" id="A0A858PXG9"/>
<dbReference type="SUPFAM" id="SSF52540">
    <property type="entry name" value="P-loop containing nucleoside triphosphate hydrolases"/>
    <property type="match status" value="1"/>
</dbReference>
<keyword evidence="6 9" id="KW-1133">Transmembrane helix</keyword>
<feature type="transmembrane region" description="Helical" evidence="9">
    <location>
        <begin position="232"/>
        <end position="256"/>
    </location>
</feature>
<dbReference type="InterPro" id="IPR003593">
    <property type="entry name" value="AAA+_ATPase"/>
</dbReference>
<evidence type="ECO:0000256" key="3">
    <source>
        <dbReference type="ARBA" id="ARBA00022692"/>
    </source>
</evidence>
<dbReference type="InterPro" id="IPR027417">
    <property type="entry name" value="P-loop_NTPase"/>
</dbReference>
<sequence>MRVLLSYIMPYKKYFLLAYLVIIISSGAILAFGRSLRSLVDAGLLNGSASSPAPFIGLMFLVLTIAVGSFLRIWLCGKGAAHVVKDIRRQIYDKILSLSSSVLENTSISLLMTRLITDTATLQTVLSGSVLVILRNVTVLLSSVGMLIHTSLDLTVRVALVLPALILIVAFVGKRVKSAAHALRNRTDGLVHFGEETCSGIAAVQLLVAEDIVRSKFSSLLDKVSTATYRHVLLRALLVTLVISAVTGAIGLVLWIGLSAVGEQSMSAGTLLSFIFYSALAAGAINGLGDNVHDLQKAADISEDISELLRLDPGIKDAPDCIDIDSIKDSVDLNNITFYYNDRDALVLKDINVSMRAGEKIAFVGYSGSGKSTIVHLLLRMYDTSQGSITIDGVDIKEISLKSLRSLFCVVPQCPVIFSGTILDNVTYGVEEYTEAQLREAIEGASIASFVESLPEGLHTCVGEKGMCLSEGQKQRIAIARAILRKPKVLILDEATSALDTDNEHKILDVLNRLMSGKLTIMVAHRLTTVVNADKIIVLSNGAIQEVGTHEQLMRDKNSTYARLFELQYSKSEGDWRSAESAG</sequence>
<dbReference type="Proteomes" id="UP000500930">
    <property type="component" value="Chromosome"/>
</dbReference>
<keyword evidence="7 9" id="KW-0472">Membrane</keyword>
<feature type="domain" description="ABC transporter" evidence="10">
    <location>
        <begin position="331"/>
        <end position="566"/>
    </location>
</feature>
<keyword evidence="5 12" id="KW-0067">ATP-binding</keyword>
<evidence type="ECO:0000256" key="6">
    <source>
        <dbReference type="ARBA" id="ARBA00022989"/>
    </source>
</evidence>
<gene>
    <name evidence="12" type="ORF">ANPL_00775</name>
</gene>
<evidence type="ECO:0000256" key="7">
    <source>
        <dbReference type="ARBA" id="ARBA00023136"/>
    </source>
</evidence>
<accession>A0A858PXG9</accession>
<dbReference type="Gene3D" id="1.20.1560.10">
    <property type="entry name" value="ABC transporter type 1, transmembrane domain"/>
    <property type="match status" value="1"/>
</dbReference>
<dbReference type="PROSITE" id="PS50929">
    <property type="entry name" value="ABC_TM1F"/>
    <property type="match status" value="1"/>
</dbReference>
<evidence type="ECO:0000259" key="11">
    <source>
        <dbReference type="PROSITE" id="PS50929"/>
    </source>
</evidence>
<comment type="function">
    <text evidence="8">Part of an ABC transporter complex. Transmembrane domains (TMD) form a pore in the inner membrane and the ATP-binding domain (NBD) is responsible for energy generation.</text>
</comment>
<dbReference type="InterPro" id="IPR039421">
    <property type="entry name" value="Type_1_exporter"/>
</dbReference>
<keyword evidence="13" id="KW-1185">Reference proteome</keyword>
<dbReference type="SUPFAM" id="SSF90123">
    <property type="entry name" value="ABC transporter transmembrane region"/>
    <property type="match status" value="1"/>
</dbReference>
<feature type="transmembrane region" description="Helical" evidence="9">
    <location>
        <begin position="154"/>
        <end position="173"/>
    </location>
</feature>
<dbReference type="RefSeq" id="WP_169192915.1">
    <property type="nucleotide sequence ID" value="NZ_CP046391.1"/>
</dbReference>
<evidence type="ECO:0000313" key="13">
    <source>
        <dbReference type="Proteomes" id="UP000500930"/>
    </source>
</evidence>
<dbReference type="CDD" id="cd18575">
    <property type="entry name" value="ABC_6TM_bac_exporter_ABCB8_10_like"/>
    <property type="match status" value="1"/>
</dbReference>
<evidence type="ECO:0000256" key="2">
    <source>
        <dbReference type="ARBA" id="ARBA00005417"/>
    </source>
</evidence>
<dbReference type="KEGG" id="aplt:ANPL_00775"/>
<keyword evidence="3 9" id="KW-0812">Transmembrane</keyword>
<evidence type="ECO:0000256" key="8">
    <source>
        <dbReference type="ARBA" id="ARBA00024725"/>
    </source>
</evidence>
<evidence type="ECO:0000256" key="4">
    <source>
        <dbReference type="ARBA" id="ARBA00022741"/>
    </source>
</evidence>
<comment type="similarity">
    <text evidence="2">Belongs to the ABC transporter superfamily.</text>
</comment>
<dbReference type="FunFam" id="3.40.50.300:FF:000218">
    <property type="entry name" value="Multidrug ABC transporter ATP-binding protein"/>
    <property type="match status" value="1"/>
</dbReference>
<dbReference type="SMART" id="SM00382">
    <property type="entry name" value="AAA"/>
    <property type="match status" value="1"/>
</dbReference>
<dbReference type="PANTHER" id="PTHR43394:SF1">
    <property type="entry name" value="ATP-BINDING CASSETTE SUB-FAMILY B MEMBER 10, MITOCHONDRIAL"/>
    <property type="match status" value="1"/>
</dbReference>
<reference evidence="12 13" key="1">
    <citation type="journal article" date="2020" name="Pathogens">
        <title>First Whole Genome Sequence of Anaplasma platys, an Obligate Intracellular Rickettsial Pathogen of Dogs.</title>
        <authorList>
            <person name="Llanes A."/>
            <person name="Rajeev S."/>
        </authorList>
    </citation>
    <scope>NUCLEOTIDE SEQUENCE [LARGE SCALE GENOMIC DNA]</scope>
    <source>
        <strain evidence="12 13">S3</strain>
    </source>
</reference>
<evidence type="ECO:0000256" key="1">
    <source>
        <dbReference type="ARBA" id="ARBA00004651"/>
    </source>
</evidence>
<dbReference type="InterPro" id="IPR036640">
    <property type="entry name" value="ABC1_TM_sf"/>
</dbReference>
<dbReference type="GO" id="GO:0015421">
    <property type="term" value="F:ABC-type oligopeptide transporter activity"/>
    <property type="evidence" value="ECO:0007669"/>
    <property type="project" value="TreeGrafter"/>
</dbReference>
<feature type="transmembrane region" description="Helical" evidence="9">
    <location>
        <begin position="14"/>
        <end position="33"/>
    </location>
</feature>
<feature type="transmembrane region" description="Helical" evidence="9">
    <location>
        <begin position="268"/>
        <end position="288"/>
    </location>
</feature>
<feature type="transmembrane region" description="Helical" evidence="9">
    <location>
        <begin position="124"/>
        <end position="148"/>
    </location>
</feature>
<evidence type="ECO:0000256" key="9">
    <source>
        <dbReference type="SAM" id="Phobius"/>
    </source>
</evidence>
<name>A0A858PXG9_9RICK</name>
<evidence type="ECO:0000256" key="5">
    <source>
        <dbReference type="ARBA" id="ARBA00022840"/>
    </source>
</evidence>
<dbReference type="InterPro" id="IPR003439">
    <property type="entry name" value="ABC_transporter-like_ATP-bd"/>
</dbReference>
<dbReference type="InterPro" id="IPR011527">
    <property type="entry name" value="ABC1_TM_dom"/>
</dbReference>
<feature type="transmembrane region" description="Helical" evidence="9">
    <location>
        <begin position="53"/>
        <end position="75"/>
    </location>
</feature>
<evidence type="ECO:0000259" key="10">
    <source>
        <dbReference type="PROSITE" id="PS50893"/>
    </source>
</evidence>
<feature type="domain" description="ABC transmembrane type-1" evidence="11">
    <location>
        <begin position="16"/>
        <end position="297"/>
    </location>
</feature>
<dbReference type="GO" id="GO:0005886">
    <property type="term" value="C:plasma membrane"/>
    <property type="evidence" value="ECO:0007669"/>
    <property type="project" value="UniProtKB-SubCell"/>
</dbReference>
<comment type="subcellular location">
    <subcellularLocation>
        <location evidence="1">Cell membrane</location>
        <topology evidence="1">Multi-pass membrane protein</topology>
    </subcellularLocation>
</comment>